<accession>B7PWU2</accession>
<protein>
    <submittedName>
        <fullName evidence="3 4">Cuticular protein, putative</fullName>
    </submittedName>
</protein>
<dbReference type="AlphaFoldDB" id="B7PWU2"/>
<feature type="region of interest" description="Disordered" evidence="2">
    <location>
        <begin position="1"/>
        <end position="21"/>
    </location>
</feature>
<dbReference type="PROSITE" id="PS51155">
    <property type="entry name" value="CHIT_BIND_RR_2"/>
    <property type="match status" value="1"/>
</dbReference>
<sequence length="94" mass="9324">MGVGDELHKKGPTARGADGRTRTVKYVADGGGFRASIHTNEPGTAPSSPASAGINAPVLVAAHVFGPAIPGTGFGGYGGYGFGGGYGGHIKHLY</sequence>
<dbReference type="HOGENOM" id="CLU_2388646_0_0_1"/>
<dbReference type="EnsemblMetazoa" id="ISCW019775-RA">
    <property type="protein sequence ID" value="ISCW019775-PA"/>
    <property type="gene ID" value="ISCW019775"/>
</dbReference>
<dbReference type="Pfam" id="PF00379">
    <property type="entry name" value="Chitin_bind_4"/>
    <property type="match status" value="1"/>
</dbReference>
<evidence type="ECO:0000256" key="2">
    <source>
        <dbReference type="SAM" id="MobiDB-lite"/>
    </source>
</evidence>
<organism>
    <name type="scientific">Ixodes scapularis</name>
    <name type="common">Black-legged tick</name>
    <name type="synonym">Deer tick</name>
    <dbReference type="NCBI Taxonomy" id="6945"/>
    <lineage>
        <taxon>Eukaryota</taxon>
        <taxon>Metazoa</taxon>
        <taxon>Ecdysozoa</taxon>
        <taxon>Arthropoda</taxon>
        <taxon>Chelicerata</taxon>
        <taxon>Arachnida</taxon>
        <taxon>Acari</taxon>
        <taxon>Parasitiformes</taxon>
        <taxon>Ixodida</taxon>
        <taxon>Ixodoidea</taxon>
        <taxon>Ixodidae</taxon>
        <taxon>Ixodinae</taxon>
        <taxon>Ixodes</taxon>
    </lineage>
</organism>
<reference evidence="4" key="2">
    <citation type="submission" date="2020-05" db="UniProtKB">
        <authorList>
            <consortium name="EnsemblMetazoa"/>
        </authorList>
    </citation>
    <scope>IDENTIFICATION</scope>
    <source>
        <strain evidence="4">wikel</strain>
    </source>
</reference>
<dbReference type="InterPro" id="IPR000618">
    <property type="entry name" value="Insect_cuticle"/>
</dbReference>
<proteinExistence type="predicted"/>
<dbReference type="EMBL" id="ABJB010977058">
    <property type="status" value="NOT_ANNOTATED_CDS"/>
    <property type="molecule type" value="Genomic_DNA"/>
</dbReference>
<keyword evidence="5" id="KW-1185">Reference proteome</keyword>
<name>B7PWU2_IXOSC</name>
<dbReference type="GO" id="GO:0008010">
    <property type="term" value="F:structural constituent of chitin-based larval cuticle"/>
    <property type="evidence" value="ECO:0000318"/>
    <property type="project" value="GO_Central"/>
</dbReference>
<evidence type="ECO:0000313" key="4">
    <source>
        <dbReference type="EnsemblMetazoa" id="ISCW019775-PA"/>
    </source>
</evidence>
<evidence type="ECO:0000313" key="5">
    <source>
        <dbReference type="Proteomes" id="UP000001555"/>
    </source>
</evidence>
<dbReference type="OrthoDB" id="8021718at2759"/>
<evidence type="ECO:0000256" key="1">
    <source>
        <dbReference type="PROSITE-ProRule" id="PRU00497"/>
    </source>
</evidence>
<keyword evidence="1" id="KW-0193">Cuticle</keyword>
<evidence type="ECO:0000313" key="3">
    <source>
        <dbReference type="EMBL" id="EEC11064.1"/>
    </source>
</evidence>
<dbReference type="VEuPathDB" id="VectorBase:ISCW019775"/>
<dbReference type="InParanoid" id="B7PWU2"/>
<dbReference type="Proteomes" id="UP000001555">
    <property type="component" value="Unassembled WGS sequence"/>
</dbReference>
<dbReference type="PaxDb" id="6945-B7PWU2"/>
<gene>
    <name evidence="3" type="ORF">IscW_ISCW019775</name>
</gene>
<dbReference type="VEuPathDB" id="VectorBase:ISCP_010370"/>
<dbReference type="GO" id="GO:0062129">
    <property type="term" value="C:chitin-based extracellular matrix"/>
    <property type="evidence" value="ECO:0000318"/>
    <property type="project" value="GO_Central"/>
</dbReference>
<dbReference type="EMBL" id="DS810236">
    <property type="protein sequence ID" value="EEC11064.1"/>
    <property type="molecule type" value="Genomic_DNA"/>
</dbReference>
<reference evidence="3 5" key="1">
    <citation type="submission" date="2008-03" db="EMBL/GenBank/DDBJ databases">
        <title>Annotation of Ixodes scapularis.</title>
        <authorList>
            <consortium name="Ixodes scapularis Genome Project Consortium"/>
            <person name="Caler E."/>
            <person name="Hannick L.I."/>
            <person name="Bidwell S."/>
            <person name="Joardar V."/>
            <person name="Thiagarajan M."/>
            <person name="Amedeo P."/>
            <person name="Galinsky K.J."/>
            <person name="Schobel S."/>
            <person name="Inman J."/>
            <person name="Hostetler J."/>
            <person name="Miller J."/>
            <person name="Hammond M."/>
            <person name="Megy K."/>
            <person name="Lawson D."/>
            <person name="Kodira C."/>
            <person name="Sutton G."/>
            <person name="Meyer J."/>
            <person name="Hill C.A."/>
            <person name="Birren B."/>
            <person name="Nene V."/>
            <person name="Collins F."/>
            <person name="Alarcon-Chaidez F."/>
            <person name="Wikel S."/>
            <person name="Strausberg R."/>
        </authorList>
    </citation>
    <scope>NUCLEOTIDE SEQUENCE [LARGE SCALE GENOMIC DNA]</scope>
    <source>
        <strain evidence="5">Wikel</strain>
        <strain evidence="3">Wikel colony</strain>
    </source>
</reference>
<dbReference type="VEuPathDB" id="VectorBase:ISCI019775"/>